<evidence type="ECO:0000313" key="2">
    <source>
        <dbReference type="EMBL" id="GAA1170530.1"/>
    </source>
</evidence>
<feature type="compositionally biased region" description="Low complexity" evidence="1">
    <location>
        <begin position="30"/>
        <end position="39"/>
    </location>
</feature>
<accession>A0ABP4FGL9</accession>
<organism evidence="2 3">
    <name type="scientific">Streptomyces hebeiensis</name>
    <dbReference type="NCBI Taxonomy" id="229486"/>
    <lineage>
        <taxon>Bacteria</taxon>
        <taxon>Bacillati</taxon>
        <taxon>Actinomycetota</taxon>
        <taxon>Actinomycetes</taxon>
        <taxon>Kitasatosporales</taxon>
        <taxon>Streptomycetaceae</taxon>
        <taxon>Streptomyces</taxon>
    </lineage>
</organism>
<name>A0ABP4FGL9_9ACTN</name>
<dbReference type="Proteomes" id="UP001501371">
    <property type="component" value="Unassembled WGS sequence"/>
</dbReference>
<evidence type="ECO:0000256" key="1">
    <source>
        <dbReference type="SAM" id="MobiDB-lite"/>
    </source>
</evidence>
<proteinExistence type="predicted"/>
<evidence type="ECO:0000313" key="3">
    <source>
        <dbReference type="Proteomes" id="UP001501371"/>
    </source>
</evidence>
<comment type="caution">
    <text evidence="2">The sequence shown here is derived from an EMBL/GenBank/DDBJ whole genome shotgun (WGS) entry which is preliminary data.</text>
</comment>
<dbReference type="EMBL" id="BAAAKV010000024">
    <property type="protein sequence ID" value="GAA1170530.1"/>
    <property type="molecule type" value="Genomic_DNA"/>
</dbReference>
<protein>
    <submittedName>
        <fullName evidence="2">Uncharacterized protein</fullName>
    </submittedName>
</protein>
<gene>
    <name evidence="2" type="ORF">GCM10009654_29690</name>
</gene>
<keyword evidence="3" id="KW-1185">Reference proteome</keyword>
<feature type="region of interest" description="Disordered" evidence="1">
    <location>
        <begin position="1"/>
        <end position="39"/>
    </location>
</feature>
<reference evidence="3" key="1">
    <citation type="journal article" date="2019" name="Int. J. Syst. Evol. Microbiol.">
        <title>The Global Catalogue of Microorganisms (GCM) 10K type strain sequencing project: providing services to taxonomists for standard genome sequencing and annotation.</title>
        <authorList>
            <consortium name="The Broad Institute Genomics Platform"/>
            <consortium name="The Broad Institute Genome Sequencing Center for Infectious Disease"/>
            <person name="Wu L."/>
            <person name="Ma J."/>
        </authorList>
    </citation>
    <scope>NUCLEOTIDE SEQUENCE [LARGE SCALE GENOMIC DNA]</scope>
    <source>
        <strain evidence="3">JCM 12696</strain>
    </source>
</reference>
<sequence length="101" mass="10623">MQVAPVRDIAEATASATRGRKPAAGHNPPAGRGARATRASAVLPSVSTALRAVESLLLSGGQRTARRNAWTAVLEDRRRAKDRVEAEHVLEAVSERASSAT</sequence>